<evidence type="ECO:0000259" key="1">
    <source>
        <dbReference type="PROSITE" id="PS50112"/>
    </source>
</evidence>
<dbReference type="NCBIfam" id="TIGR00254">
    <property type="entry name" value="GGDEF"/>
    <property type="match status" value="1"/>
</dbReference>
<protein>
    <recommendedName>
        <fullName evidence="6">Diguanylate cyclase</fullName>
    </recommendedName>
</protein>
<dbReference type="InterPro" id="IPR000014">
    <property type="entry name" value="PAS"/>
</dbReference>
<organism evidence="4 5">
    <name type="scientific">Candidatus Glassbacteria bacterium GWA2_58_10</name>
    <dbReference type="NCBI Taxonomy" id="1817865"/>
    <lineage>
        <taxon>Bacteria</taxon>
        <taxon>Candidatus Glassiibacteriota</taxon>
    </lineage>
</organism>
<dbReference type="NCBIfam" id="TIGR00229">
    <property type="entry name" value="sensory_box"/>
    <property type="match status" value="1"/>
</dbReference>
<dbReference type="EMBL" id="MFIV01000217">
    <property type="protein sequence ID" value="OGF97656.1"/>
    <property type="molecule type" value="Genomic_DNA"/>
</dbReference>
<dbReference type="Pfam" id="PF00990">
    <property type="entry name" value="GGDEF"/>
    <property type="match status" value="1"/>
</dbReference>
<dbReference type="SMART" id="SM00267">
    <property type="entry name" value="GGDEF"/>
    <property type="match status" value="1"/>
</dbReference>
<dbReference type="InterPro" id="IPR052163">
    <property type="entry name" value="DGC-Regulatory_Protein"/>
</dbReference>
<dbReference type="PANTHER" id="PTHR46663:SF4">
    <property type="entry name" value="DIGUANYLATE CYCLASE DGCT-RELATED"/>
    <property type="match status" value="1"/>
</dbReference>
<comment type="caution">
    <text evidence="4">The sequence shown here is derived from an EMBL/GenBank/DDBJ whole genome shotgun (WGS) entry which is preliminary data.</text>
</comment>
<evidence type="ECO:0000259" key="2">
    <source>
        <dbReference type="PROSITE" id="PS50113"/>
    </source>
</evidence>
<evidence type="ECO:0000313" key="5">
    <source>
        <dbReference type="Proteomes" id="UP000176992"/>
    </source>
</evidence>
<dbReference type="Gene3D" id="3.30.70.270">
    <property type="match status" value="1"/>
</dbReference>
<feature type="domain" description="GGDEF" evidence="3">
    <location>
        <begin position="172"/>
        <end position="304"/>
    </location>
</feature>
<dbReference type="InterPro" id="IPR035965">
    <property type="entry name" value="PAS-like_dom_sf"/>
</dbReference>
<dbReference type="CDD" id="cd01949">
    <property type="entry name" value="GGDEF"/>
    <property type="match status" value="1"/>
</dbReference>
<dbReference type="PROSITE" id="PS50887">
    <property type="entry name" value="GGDEF"/>
    <property type="match status" value="1"/>
</dbReference>
<dbReference type="Pfam" id="PF13426">
    <property type="entry name" value="PAS_9"/>
    <property type="match status" value="1"/>
</dbReference>
<dbReference type="InterPro" id="IPR029787">
    <property type="entry name" value="Nucleotide_cyclase"/>
</dbReference>
<gene>
    <name evidence="4" type="ORF">A2Z86_11575</name>
</gene>
<dbReference type="Gene3D" id="3.30.450.20">
    <property type="entry name" value="PAS domain"/>
    <property type="match status" value="1"/>
</dbReference>
<dbReference type="PANTHER" id="PTHR46663">
    <property type="entry name" value="DIGUANYLATE CYCLASE DGCT-RELATED"/>
    <property type="match status" value="1"/>
</dbReference>
<sequence>MSIDEDYYRNLLDKLFDGIFCVDRNRTITFWNKSAENISGYSISEVVGRVSCREIVAQTNGAQRTDSGEPPQSILEQTLNDGVAREGEYYIKHKEGHRVPVACKVEPIHDARGQISGAVQIFHDNSSRVAARSVIEKLRKLALIDPLTGLANRRYIDKILEGKTDEMKRYGMSFGVLFIDIDHFKQVNDHYGHEMGDKVLWTISRGMSIILRSSDVLGRWGGEEFVAVVLNVDREGLMRVAEKMRSEIEKIQIQENGQAFNVTISIGATLVEPGTGMDKNLILKKADELLYVSKNNGRNRVTLE</sequence>
<dbReference type="SUPFAM" id="SSF55785">
    <property type="entry name" value="PYP-like sensor domain (PAS domain)"/>
    <property type="match status" value="1"/>
</dbReference>
<feature type="domain" description="PAS" evidence="1">
    <location>
        <begin position="4"/>
        <end position="82"/>
    </location>
</feature>
<dbReference type="Proteomes" id="UP000176992">
    <property type="component" value="Unassembled WGS sequence"/>
</dbReference>
<feature type="domain" description="PAC" evidence="2">
    <location>
        <begin position="85"/>
        <end position="137"/>
    </location>
</feature>
<dbReference type="AlphaFoldDB" id="A0A1F5YCG7"/>
<accession>A0A1F5YCG7</accession>
<evidence type="ECO:0008006" key="6">
    <source>
        <dbReference type="Google" id="ProtNLM"/>
    </source>
</evidence>
<dbReference type="PROSITE" id="PS50113">
    <property type="entry name" value="PAC"/>
    <property type="match status" value="1"/>
</dbReference>
<name>A0A1F5YCG7_9BACT</name>
<dbReference type="PROSITE" id="PS50112">
    <property type="entry name" value="PAS"/>
    <property type="match status" value="1"/>
</dbReference>
<dbReference type="InterPro" id="IPR000700">
    <property type="entry name" value="PAS-assoc_C"/>
</dbReference>
<dbReference type="FunFam" id="3.30.70.270:FF:000001">
    <property type="entry name" value="Diguanylate cyclase domain protein"/>
    <property type="match status" value="1"/>
</dbReference>
<proteinExistence type="predicted"/>
<dbReference type="InterPro" id="IPR043128">
    <property type="entry name" value="Rev_trsase/Diguanyl_cyclase"/>
</dbReference>
<evidence type="ECO:0000259" key="3">
    <source>
        <dbReference type="PROSITE" id="PS50887"/>
    </source>
</evidence>
<reference evidence="4 5" key="1">
    <citation type="journal article" date="2016" name="Nat. Commun.">
        <title>Thousands of microbial genomes shed light on interconnected biogeochemical processes in an aquifer system.</title>
        <authorList>
            <person name="Anantharaman K."/>
            <person name="Brown C.T."/>
            <person name="Hug L.A."/>
            <person name="Sharon I."/>
            <person name="Castelle C.J."/>
            <person name="Probst A.J."/>
            <person name="Thomas B.C."/>
            <person name="Singh A."/>
            <person name="Wilkins M.J."/>
            <person name="Karaoz U."/>
            <person name="Brodie E.L."/>
            <person name="Williams K.H."/>
            <person name="Hubbard S.S."/>
            <person name="Banfield J.F."/>
        </authorList>
    </citation>
    <scope>NUCLEOTIDE SEQUENCE [LARGE SCALE GENOMIC DNA]</scope>
</reference>
<evidence type="ECO:0000313" key="4">
    <source>
        <dbReference type="EMBL" id="OGF97656.1"/>
    </source>
</evidence>
<dbReference type="SMART" id="SM00091">
    <property type="entry name" value="PAS"/>
    <property type="match status" value="1"/>
</dbReference>
<dbReference type="CDD" id="cd00130">
    <property type="entry name" value="PAS"/>
    <property type="match status" value="1"/>
</dbReference>
<dbReference type="SUPFAM" id="SSF55073">
    <property type="entry name" value="Nucleotide cyclase"/>
    <property type="match status" value="1"/>
</dbReference>
<dbReference type="InterPro" id="IPR000160">
    <property type="entry name" value="GGDEF_dom"/>
</dbReference>